<keyword evidence="1" id="KW-0812">Transmembrane</keyword>
<name>A0A225E465_9BACT</name>
<dbReference type="EMBL" id="NIDE01000001">
    <property type="protein sequence ID" value="OWK46544.1"/>
    <property type="molecule type" value="Genomic_DNA"/>
</dbReference>
<sequence>MDAKIIVIIVLQSMLFLLFFIKAAMRGWGTWQAWKDQEQRSLQLFSKAMNTCSAFNMALLAAGMLVLFTRIATFDFTLFFIATFAAGVMTKVISVASLYMDTKYQNRLKLESSFAALRSDAETE</sequence>
<accession>A0A225E465</accession>
<dbReference type="Proteomes" id="UP000214646">
    <property type="component" value="Unassembled WGS sequence"/>
</dbReference>
<feature type="transmembrane region" description="Helical" evidence="1">
    <location>
        <begin position="78"/>
        <end position="100"/>
    </location>
</feature>
<dbReference type="RefSeq" id="WP_088251758.1">
    <property type="nucleotide sequence ID" value="NZ_NIDE01000001.1"/>
</dbReference>
<proteinExistence type="predicted"/>
<keyword evidence="1" id="KW-0472">Membrane</keyword>
<evidence type="ECO:0000313" key="3">
    <source>
        <dbReference type="Proteomes" id="UP000214646"/>
    </source>
</evidence>
<protein>
    <submittedName>
        <fullName evidence="2">Uncharacterized protein</fullName>
    </submittedName>
</protein>
<keyword evidence="3" id="KW-1185">Reference proteome</keyword>
<feature type="transmembrane region" description="Helical" evidence="1">
    <location>
        <begin position="6"/>
        <end position="25"/>
    </location>
</feature>
<feature type="transmembrane region" description="Helical" evidence="1">
    <location>
        <begin position="54"/>
        <end position="72"/>
    </location>
</feature>
<evidence type="ECO:0000313" key="2">
    <source>
        <dbReference type="EMBL" id="OWK46544.1"/>
    </source>
</evidence>
<dbReference type="AlphaFoldDB" id="A0A225E465"/>
<keyword evidence="1" id="KW-1133">Transmembrane helix</keyword>
<comment type="caution">
    <text evidence="2">The sequence shown here is derived from an EMBL/GenBank/DDBJ whole genome shotgun (WGS) entry which is preliminary data.</text>
</comment>
<gene>
    <name evidence="2" type="ORF">FRUB_00243</name>
</gene>
<organism evidence="2 3">
    <name type="scientific">Fimbriiglobus ruber</name>
    <dbReference type="NCBI Taxonomy" id="1908690"/>
    <lineage>
        <taxon>Bacteria</taxon>
        <taxon>Pseudomonadati</taxon>
        <taxon>Planctomycetota</taxon>
        <taxon>Planctomycetia</taxon>
        <taxon>Gemmatales</taxon>
        <taxon>Gemmataceae</taxon>
        <taxon>Fimbriiglobus</taxon>
    </lineage>
</organism>
<evidence type="ECO:0000256" key="1">
    <source>
        <dbReference type="SAM" id="Phobius"/>
    </source>
</evidence>
<reference evidence="3" key="1">
    <citation type="submission" date="2017-06" db="EMBL/GenBank/DDBJ databases">
        <title>Genome analysis of Fimbriiglobus ruber SP5, the first member of the order Planctomycetales with confirmed chitinolytic capability.</title>
        <authorList>
            <person name="Ravin N.V."/>
            <person name="Rakitin A.L."/>
            <person name="Ivanova A.A."/>
            <person name="Beletsky A.V."/>
            <person name="Kulichevskaya I.S."/>
            <person name="Mardanov A.V."/>
            <person name="Dedysh S.N."/>
        </authorList>
    </citation>
    <scope>NUCLEOTIDE SEQUENCE [LARGE SCALE GENOMIC DNA]</scope>
    <source>
        <strain evidence="3">SP5</strain>
    </source>
</reference>